<dbReference type="PANTHER" id="PTHR10291">
    <property type="entry name" value="DEHYDRODOLICHYL DIPHOSPHATE SYNTHASE FAMILY MEMBER"/>
    <property type="match status" value="1"/>
</dbReference>
<protein>
    <recommendedName>
        <fullName evidence="4">Alkyl transferase</fullName>
        <ecNumber evidence="4">2.5.1.-</ecNumber>
    </recommendedName>
</protein>
<dbReference type="GO" id="GO:1904423">
    <property type="term" value="C:dehydrodolichyl diphosphate synthase complex"/>
    <property type="evidence" value="ECO:0007669"/>
    <property type="project" value="TreeGrafter"/>
</dbReference>
<evidence type="ECO:0000313" key="6">
    <source>
        <dbReference type="Proteomes" id="UP001214628"/>
    </source>
</evidence>
<dbReference type="CDD" id="cd00475">
    <property type="entry name" value="Cis_IPPS"/>
    <property type="match status" value="1"/>
</dbReference>
<dbReference type="InterPro" id="IPR036424">
    <property type="entry name" value="UPP_synth-like_sf"/>
</dbReference>
<dbReference type="SUPFAM" id="SSF64005">
    <property type="entry name" value="Undecaprenyl diphosphate synthase"/>
    <property type="match status" value="1"/>
</dbReference>
<dbReference type="HAMAP" id="MF_01139">
    <property type="entry name" value="ISPT"/>
    <property type="match status" value="1"/>
</dbReference>
<proteinExistence type="inferred from homology"/>
<dbReference type="GO" id="GO:0016094">
    <property type="term" value="P:polyprenol biosynthetic process"/>
    <property type="evidence" value="ECO:0007669"/>
    <property type="project" value="TreeGrafter"/>
</dbReference>
<dbReference type="AlphaFoldDB" id="A0AAF0JD53"/>
<reference evidence="5" key="1">
    <citation type="submission" date="2023-02" db="EMBL/GenBank/DDBJ databases">
        <title>Mating type loci evolution in Malassezia.</title>
        <authorList>
            <person name="Coelho M.A."/>
        </authorList>
    </citation>
    <scope>NUCLEOTIDE SEQUENCE</scope>
    <source>
        <strain evidence="5">CBS 14136</strain>
    </source>
</reference>
<dbReference type="EC" id="2.5.1.-" evidence="4"/>
<evidence type="ECO:0000256" key="1">
    <source>
        <dbReference type="ARBA" id="ARBA00005432"/>
    </source>
</evidence>
<comment type="similarity">
    <text evidence="1 4">Belongs to the UPP synthase family.</text>
</comment>
<accession>A0AAF0JD53</accession>
<dbReference type="FunFam" id="3.40.1180.10:FF:000005">
    <property type="entry name" value="Alkyl transferase"/>
    <property type="match status" value="1"/>
</dbReference>
<sequence length="308" mass="35068">MVHLMPESGRMGADDPDSEKCSESYNVLTDGFLAQRARHILAAIQRYLKSAEAILMNLVQYILVRSLSMGPMPRHVAFIMDGNRRWSRANGMQVFEGHKMGFEALRRVLELCLSLGGIHMVTVYAFAIDNFKRDEEEVNALMELAKTRLLELYDHGEVVSRYSVRVRVVGQRHLLPAGVQEAMSRLEDATKQNTGAILNICMPYSAQDEMCHAVSQCVSQSIPLTPATVDAHLMIPTDEPVDILVRTSSVHRLSDFLLWQCNDNTQLHFVQQYWPLFGARELVPILLQYQRKVLWDRRCGMHNDLPSK</sequence>
<dbReference type="GO" id="GO:0005811">
    <property type="term" value="C:lipid droplet"/>
    <property type="evidence" value="ECO:0007669"/>
    <property type="project" value="TreeGrafter"/>
</dbReference>
<dbReference type="EMBL" id="CP118375">
    <property type="protein sequence ID" value="WFD42612.1"/>
    <property type="molecule type" value="Genomic_DNA"/>
</dbReference>
<dbReference type="PANTHER" id="PTHR10291:SF43">
    <property type="entry name" value="DEHYDRODOLICHYL DIPHOSPHATE SYNTHASE COMPLEX SUBUNIT DHDDS"/>
    <property type="match status" value="1"/>
</dbReference>
<dbReference type="Pfam" id="PF01255">
    <property type="entry name" value="Prenyltransf"/>
    <property type="match status" value="1"/>
</dbReference>
<dbReference type="GO" id="GO:0016020">
    <property type="term" value="C:membrane"/>
    <property type="evidence" value="ECO:0007669"/>
    <property type="project" value="TreeGrafter"/>
</dbReference>
<name>A0AAF0JD53_9BASI</name>
<evidence type="ECO:0000256" key="2">
    <source>
        <dbReference type="ARBA" id="ARBA00022679"/>
    </source>
</evidence>
<evidence type="ECO:0000313" key="5">
    <source>
        <dbReference type="EMBL" id="WFD42612.1"/>
    </source>
</evidence>
<dbReference type="NCBIfam" id="TIGR00055">
    <property type="entry name" value="uppS"/>
    <property type="match status" value="1"/>
</dbReference>
<keyword evidence="2 4" id="KW-0808">Transferase</keyword>
<dbReference type="InterPro" id="IPR001441">
    <property type="entry name" value="UPP_synth-like"/>
</dbReference>
<dbReference type="Proteomes" id="UP001214628">
    <property type="component" value="Chromosome 1"/>
</dbReference>
<gene>
    <name evidence="5" type="primary">RER2</name>
    <name evidence="5" type="ORF">MPSI1_001258</name>
</gene>
<evidence type="ECO:0000256" key="4">
    <source>
        <dbReference type="RuleBase" id="RU363018"/>
    </source>
</evidence>
<keyword evidence="3" id="KW-0460">Magnesium</keyword>
<dbReference type="GO" id="GO:0005783">
    <property type="term" value="C:endoplasmic reticulum"/>
    <property type="evidence" value="ECO:0007669"/>
    <property type="project" value="TreeGrafter"/>
</dbReference>
<organism evidence="5 6">
    <name type="scientific">Malassezia psittaci</name>
    <dbReference type="NCBI Taxonomy" id="1821823"/>
    <lineage>
        <taxon>Eukaryota</taxon>
        <taxon>Fungi</taxon>
        <taxon>Dikarya</taxon>
        <taxon>Basidiomycota</taxon>
        <taxon>Ustilaginomycotina</taxon>
        <taxon>Malasseziomycetes</taxon>
        <taxon>Malasseziales</taxon>
        <taxon>Malasseziaceae</taxon>
        <taxon>Malassezia</taxon>
    </lineage>
</organism>
<keyword evidence="6" id="KW-1185">Reference proteome</keyword>
<dbReference type="GO" id="GO:0045547">
    <property type="term" value="F:ditrans,polycis-polyprenyl diphosphate synthase [(2E,6E)-farnesyl diphosphate specific] activity"/>
    <property type="evidence" value="ECO:0007669"/>
    <property type="project" value="TreeGrafter"/>
</dbReference>
<dbReference type="Gene3D" id="3.40.1180.10">
    <property type="entry name" value="Decaprenyl diphosphate synthase-like"/>
    <property type="match status" value="1"/>
</dbReference>
<evidence type="ECO:0000256" key="3">
    <source>
        <dbReference type="ARBA" id="ARBA00022842"/>
    </source>
</evidence>